<sequence length="162" mass="18304">METAMEYGSIERELRIDASPEVVFEVLSSPEHIRDWWSAETAFEPIAGATGRLTWTDAETGRHDSAPFTVVAAEPPRLFSFRWTYDEKETEPEGAGPGNSLLVTFELVPEGGGTTVRFRESGYRERGWEAAVLEAHYNDHRQGWDFYLPRLVAAADRLAARR</sequence>
<evidence type="ECO:0000313" key="3">
    <source>
        <dbReference type="EMBL" id="MBP2041773.1"/>
    </source>
</evidence>
<dbReference type="EMBL" id="JAGGLQ010000031">
    <property type="protein sequence ID" value="MBP2041773.1"/>
    <property type="molecule type" value="Genomic_DNA"/>
</dbReference>
<dbReference type="RefSeq" id="WP_229920877.1">
    <property type="nucleotide sequence ID" value="NZ_BMVL01000025.1"/>
</dbReference>
<organism evidence="3 4">
    <name type="scientific">Streptomyces avidinii</name>
    <dbReference type="NCBI Taxonomy" id="1895"/>
    <lineage>
        <taxon>Bacteria</taxon>
        <taxon>Bacillati</taxon>
        <taxon>Actinomycetota</taxon>
        <taxon>Actinomycetes</taxon>
        <taxon>Kitasatosporales</taxon>
        <taxon>Streptomycetaceae</taxon>
        <taxon>Streptomyces</taxon>
    </lineage>
</organism>
<evidence type="ECO:0000259" key="2">
    <source>
        <dbReference type="Pfam" id="PF08327"/>
    </source>
</evidence>
<feature type="domain" description="Activator of Hsp90 ATPase homologue 1/2-like C-terminal" evidence="2">
    <location>
        <begin position="17"/>
        <end position="154"/>
    </location>
</feature>
<dbReference type="Gene3D" id="3.30.530.20">
    <property type="match status" value="1"/>
</dbReference>
<dbReference type="InterPro" id="IPR023393">
    <property type="entry name" value="START-like_dom_sf"/>
</dbReference>
<dbReference type="Proteomes" id="UP001519310">
    <property type="component" value="Unassembled WGS sequence"/>
</dbReference>
<dbReference type="InterPro" id="IPR013538">
    <property type="entry name" value="ASHA1/2-like_C"/>
</dbReference>
<evidence type="ECO:0000256" key="1">
    <source>
        <dbReference type="ARBA" id="ARBA00006817"/>
    </source>
</evidence>
<dbReference type="SUPFAM" id="SSF55961">
    <property type="entry name" value="Bet v1-like"/>
    <property type="match status" value="1"/>
</dbReference>
<reference evidence="3 4" key="1">
    <citation type="submission" date="2021-03" db="EMBL/GenBank/DDBJ databases">
        <title>Genomic Encyclopedia of Type Strains, Phase IV (KMG-IV): sequencing the most valuable type-strain genomes for metagenomic binning, comparative biology and taxonomic classification.</title>
        <authorList>
            <person name="Goeker M."/>
        </authorList>
    </citation>
    <scope>NUCLEOTIDE SEQUENCE [LARGE SCALE GENOMIC DNA]</scope>
    <source>
        <strain evidence="3 4">DSM 40526</strain>
    </source>
</reference>
<keyword evidence="4" id="KW-1185">Reference proteome</keyword>
<name>A0ABS4LI22_STRAV</name>
<accession>A0ABS4LI22</accession>
<comment type="caution">
    <text evidence="3">The sequence shown here is derived from an EMBL/GenBank/DDBJ whole genome shotgun (WGS) entry which is preliminary data.</text>
</comment>
<dbReference type="Pfam" id="PF08327">
    <property type="entry name" value="AHSA1"/>
    <property type="match status" value="1"/>
</dbReference>
<proteinExistence type="inferred from homology"/>
<evidence type="ECO:0000313" key="4">
    <source>
        <dbReference type="Proteomes" id="UP001519310"/>
    </source>
</evidence>
<gene>
    <name evidence="3" type="ORF">J2Z77_007635</name>
</gene>
<protein>
    <submittedName>
        <fullName evidence="3">Uncharacterized protein YndB with AHSA1/START domain</fullName>
    </submittedName>
</protein>
<comment type="similarity">
    <text evidence="1">Belongs to the AHA1 family.</text>
</comment>